<comment type="caution">
    <text evidence="1">The sequence shown here is derived from an EMBL/GenBank/DDBJ whole genome shotgun (WGS) entry which is preliminary data.</text>
</comment>
<evidence type="ECO:0000313" key="2">
    <source>
        <dbReference type="Proteomes" id="UP000245288"/>
    </source>
</evidence>
<dbReference type="EMBL" id="JRFU01000127">
    <property type="protein sequence ID" value="PWE86119.1"/>
    <property type="molecule type" value="Genomic_DNA"/>
</dbReference>
<dbReference type="OrthoDB" id="1771153at2"/>
<evidence type="ECO:0000313" key="1">
    <source>
        <dbReference type="EMBL" id="PWE86119.1"/>
    </source>
</evidence>
<reference evidence="1 2" key="1">
    <citation type="submission" date="2014-09" db="EMBL/GenBank/DDBJ databases">
        <title>Butyrate-producing bacteria isolated from human gut.</title>
        <authorList>
            <person name="Zhang Q."/>
            <person name="Zhao L."/>
        </authorList>
    </citation>
    <scope>NUCLEOTIDE SEQUENCE [LARGE SCALE GENOMIC DNA]</scope>
    <source>
        <strain evidence="1 2">21</strain>
    </source>
</reference>
<organism evidence="1 2">
    <name type="scientific">Eubacterium ramulus</name>
    <dbReference type="NCBI Taxonomy" id="39490"/>
    <lineage>
        <taxon>Bacteria</taxon>
        <taxon>Bacillati</taxon>
        <taxon>Bacillota</taxon>
        <taxon>Clostridia</taxon>
        <taxon>Eubacteriales</taxon>
        <taxon>Eubacteriaceae</taxon>
        <taxon>Eubacterium</taxon>
    </lineage>
</organism>
<keyword evidence="2" id="KW-1185">Reference proteome</keyword>
<dbReference type="AlphaFoldDB" id="A0A2V1JPM7"/>
<protein>
    <submittedName>
        <fullName evidence="1">Uncharacterized protein</fullName>
    </submittedName>
</protein>
<dbReference type="Proteomes" id="UP000245288">
    <property type="component" value="Unassembled WGS sequence"/>
</dbReference>
<sequence>MKQTFAGSGQPLLIELQNYEKQGISIWLEGFPSNSDEVSETMFVRENVDYMRDYVFDEGALSELRFDVVKTEE</sequence>
<proteinExistence type="predicted"/>
<accession>A0A2V1JPM7</accession>
<gene>
    <name evidence="1" type="ORF">LG34_11805</name>
</gene>
<dbReference type="RefSeq" id="WP_109216153.1">
    <property type="nucleotide sequence ID" value="NZ_CABMEW010000020.1"/>
</dbReference>
<name>A0A2V1JPM7_EUBRA</name>